<evidence type="ECO:0000313" key="2">
    <source>
        <dbReference type="Ensembl" id="ENSACIP00000002430.1"/>
    </source>
</evidence>
<name>A0A3Q0QYK3_AMPCI</name>
<sequence>QSQGGDTPTQSAQPVIAANQKPDAPTPAPFSPSGQPQAGVLQQPDPKLIPSLQQYTWYPQGGSPLIMPMQPICLVNSVIPLTLRDLPLPCLFTVSFLSLLFQMAATMGQLGVYMPTVLTNQPAGAVQARSQAAGLKNPEQPGVQPAVGTSAAGGQQIQGLPCAGSQTNANGVPAGLAGAAPSAATAQPQLQPTQRTLV</sequence>
<proteinExistence type="predicted"/>
<feature type="compositionally biased region" description="Polar residues" evidence="1">
    <location>
        <begin position="1"/>
        <end position="13"/>
    </location>
</feature>
<dbReference type="AlphaFoldDB" id="A0A3Q0QYK3"/>
<dbReference type="GeneTree" id="ENSGT00940000177216"/>
<feature type="region of interest" description="Disordered" evidence="1">
    <location>
        <begin position="129"/>
        <end position="150"/>
    </location>
</feature>
<evidence type="ECO:0000256" key="1">
    <source>
        <dbReference type="SAM" id="MobiDB-lite"/>
    </source>
</evidence>
<dbReference type="Ensembl" id="ENSACIT00000002519.1">
    <property type="protein sequence ID" value="ENSACIP00000002430.1"/>
    <property type="gene ID" value="ENSACIG00000001984.1"/>
</dbReference>
<feature type="region of interest" description="Disordered" evidence="1">
    <location>
        <begin position="1"/>
        <end position="44"/>
    </location>
</feature>
<dbReference type="OMA" id="MGQLGVY"/>
<keyword evidence="3" id="KW-1185">Reference proteome</keyword>
<evidence type="ECO:0000313" key="3">
    <source>
        <dbReference type="Proteomes" id="UP000261340"/>
    </source>
</evidence>
<reference evidence="2" key="1">
    <citation type="submission" date="2025-08" db="UniProtKB">
        <authorList>
            <consortium name="Ensembl"/>
        </authorList>
    </citation>
    <scope>IDENTIFICATION</scope>
</reference>
<reference evidence="2" key="2">
    <citation type="submission" date="2025-09" db="UniProtKB">
        <authorList>
            <consortium name="Ensembl"/>
        </authorList>
    </citation>
    <scope>IDENTIFICATION</scope>
</reference>
<accession>A0A3Q0QYK3</accession>
<protein>
    <submittedName>
        <fullName evidence="2">Uncharacterized protein</fullName>
    </submittedName>
</protein>
<organism evidence="2 3">
    <name type="scientific">Amphilophus citrinellus</name>
    <name type="common">Midas cichlid</name>
    <name type="synonym">Cichlasoma citrinellum</name>
    <dbReference type="NCBI Taxonomy" id="61819"/>
    <lineage>
        <taxon>Eukaryota</taxon>
        <taxon>Metazoa</taxon>
        <taxon>Chordata</taxon>
        <taxon>Craniata</taxon>
        <taxon>Vertebrata</taxon>
        <taxon>Euteleostomi</taxon>
        <taxon>Actinopterygii</taxon>
        <taxon>Neopterygii</taxon>
        <taxon>Teleostei</taxon>
        <taxon>Neoteleostei</taxon>
        <taxon>Acanthomorphata</taxon>
        <taxon>Ovalentaria</taxon>
        <taxon>Cichlomorphae</taxon>
        <taxon>Cichliformes</taxon>
        <taxon>Cichlidae</taxon>
        <taxon>New World cichlids</taxon>
        <taxon>Cichlasomatinae</taxon>
        <taxon>Heroini</taxon>
        <taxon>Amphilophus</taxon>
    </lineage>
</organism>
<dbReference type="Proteomes" id="UP000261340">
    <property type="component" value="Unplaced"/>
</dbReference>